<dbReference type="PANTHER" id="PTHR43798">
    <property type="entry name" value="MONOACYLGLYCEROL LIPASE"/>
    <property type="match status" value="1"/>
</dbReference>
<dbReference type="GO" id="GO:0047372">
    <property type="term" value="F:monoacylglycerol lipase activity"/>
    <property type="evidence" value="ECO:0007669"/>
    <property type="project" value="TreeGrafter"/>
</dbReference>
<dbReference type="SUPFAM" id="SSF53474">
    <property type="entry name" value="alpha/beta-Hydrolases"/>
    <property type="match status" value="1"/>
</dbReference>
<reference evidence="3" key="2">
    <citation type="journal article" date="2024" name="Nature">
        <title>Anoxygenic phototroph of the Chloroflexota uses a type I reaction centre.</title>
        <authorList>
            <person name="Tsuji J.M."/>
            <person name="Shaw N.A."/>
            <person name="Nagashima S."/>
            <person name="Venkiteswaran J.J."/>
            <person name="Schiff S.L."/>
            <person name="Watanabe T."/>
            <person name="Fukui M."/>
            <person name="Hanada S."/>
            <person name="Tank M."/>
            <person name="Neufeld J.D."/>
        </authorList>
    </citation>
    <scope>NUCLEOTIDE SEQUENCE</scope>
    <source>
        <strain evidence="3">L227-S17</strain>
    </source>
</reference>
<dbReference type="EMBL" id="JACATZ010000001">
    <property type="protein sequence ID" value="NWJ46173.1"/>
    <property type="molecule type" value="Genomic_DNA"/>
</dbReference>
<evidence type="ECO:0000313" key="2">
    <source>
        <dbReference type="EMBL" id="NWJ46173.1"/>
    </source>
</evidence>
<dbReference type="PRINTS" id="PR00111">
    <property type="entry name" value="ABHYDROLASE"/>
</dbReference>
<dbReference type="Gene3D" id="3.40.50.1820">
    <property type="entry name" value="alpha/beta hydrolase"/>
    <property type="match status" value="1"/>
</dbReference>
<dbReference type="GO" id="GO:0046464">
    <property type="term" value="P:acylglycerol catabolic process"/>
    <property type="evidence" value="ECO:0007669"/>
    <property type="project" value="TreeGrafter"/>
</dbReference>
<name>A0A8T7LYR3_9CHLR</name>
<gene>
    <name evidence="2" type="ORF">HXX08_09865</name>
    <name evidence="3" type="ORF">OZ401_001317</name>
</gene>
<reference evidence="2 4" key="1">
    <citation type="submission" date="2020-06" db="EMBL/GenBank/DDBJ databases">
        <title>Anoxygenic phototrophic Chloroflexota member uses a Type I reaction center.</title>
        <authorList>
            <person name="Tsuji J.M."/>
            <person name="Shaw N.A."/>
            <person name="Nagashima S."/>
            <person name="Venkiteswaran J."/>
            <person name="Schiff S.L."/>
            <person name="Hanada S."/>
            <person name="Tank M."/>
            <person name="Neufeld J.D."/>
        </authorList>
    </citation>
    <scope>NUCLEOTIDE SEQUENCE [LARGE SCALE GENOMIC DNA]</scope>
    <source>
        <strain evidence="2">L227-S17</strain>
    </source>
</reference>
<evidence type="ECO:0000313" key="5">
    <source>
        <dbReference type="Proteomes" id="UP001431572"/>
    </source>
</evidence>
<evidence type="ECO:0000313" key="3">
    <source>
        <dbReference type="EMBL" id="WJW65550.1"/>
    </source>
</evidence>
<evidence type="ECO:0000259" key="1">
    <source>
        <dbReference type="Pfam" id="PF00561"/>
    </source>
</evidence>
<dbReference type="Proteomes" id="UP000521676">
    <property type="component" value="Unassembled WGS sequence"/>
</dbReference>
<dbReference type="InterPro" id="IPR029058">
    <property type="entry name" value="AB_hydrolase_fold"/>
</dbReference>
<keyword evidence="5" id="KW-1185">Reference proteome</keyword>
<keyword evidence="2" id="KW-0378">Hydrolase</keyword>
<dbReference type="InterPro" id="IPR000073">
    <property type="entry name" value="AB_hydrolase_1"/>
</dbReference>
<evidence type="ECO:0000313" key="4">
    <source>
        <dbReference type="Proteomes" id="UP000521676"/>
    </source>
</evidence>
<proteinExistence type="predicted"/>
<dbReference type="InterPro" id="IPR050266">
    <property type="entry name" value="AB_hydrolase_sf"/>
</dbReference>
<dbReference type="RefSeq" id="WP_341467434.1">
    <property type="nucleotide sequence ID" value="NZ_CP128399.1"/>
</dbReference>
<dbReference type="EMBL" id="CP128399">
    <property type="protein sequence ID" value="WJW65550.1"/>
    <property type="molecule type" value="Genomic_DNA"/>
</dbReference>
<dbReference type="Pfam" id="PF00561">
    <property type="entry name" value="Abhydrolase_1"/>
    <property type="match status" value="1"/>
</dbReference>
<dbReference type="GO" id="GO:0016020">
    <property type="term" value="C:membrane"/>
    <property type="evidence" value="ECO:0007669"/>
    <property type="project" value="TreeGrafter"/>
</dbReference>
<dbReference type="AlphaFoldDB" id="A0A8T7LYR3"/>
<sequence length="287" mass="30962">MSENVVASSQHDIELNGINLHYATWGEFSVPEKAVILVHGLSANGQSMAELGINLAQQGYFAIAPDLRGRGLSAKPPHGYGVPFHANDLLSLCDALELPKVNLVGHSLGAVISLFTGAIHPKRIGKVVLIDAGGKVPPETVNAILAAIFRIGQVYPSMAEYLDTMFQHAIYPRTPFWENYLRYDSEVYPNGTVSSRVPRAAIDEELGANSTLNGELLLTFLKQPTLIAHATVGIVGPDTAYVLPRDEALRISELITGSRVVAIPDSNHYTIATSEVLKQEIAAFLAE</sequence>
<dbReference type="Proteomes" id="UP001431572">
    <property type="component" value="Chromosome 1"/>
</dbReference>
<feature type="domain" description="AB hydrolase-1" evidence="1">
    <location>
        <begin position="34"/>
        <end position="270"/>
    </location>
</feature>
<dbReference type="PANTHER" id="PTHR43798:SF5">
    <property type="entry name" value="MONOACYLGLYCEROL LIPASE ABHD6"/>
    <property type="match status" value="1"/>
</dbReference>
<accession>A0A8T7LYR3</accession>
<organism evidence="2 4">
    <name type="scientific">Candidatus Chlorohelix allophototropha</name>
    <dbReference type="NCBI Taxonomy" id="3003348"/>
    <lineage>
        <taxon>Bacteria</taxon>
        <taxon>Bacillati</taxon>
        <taxon>Chloroflexota</taxon>
        <taxon>Chloroflexia</taxon>
        <taxon>Candidatus Chloroheliales</taxon>
        <taxon>Candidatus Chloroheliaceae</taxon>
        <taxon>Candidatus Chlorohelix</taxon>
    </lineage>
</organism>
<protein>
    <submittedName>
        <fullName evidence="2">Alpha/beta hydrolase</fullName>
    </submittedName>
</protein>